<reference evidence="2" key="2">
    <citation type="journal article" date="2023" name="Int. J. Mol. Sci.">
        <title>De Novo Assembly and Annotation of 11 Diverse Shrub Willow (Salix) Genomes Reveals Novel Gene Organization in Sex-Linked Regions.</title>
        <authorList>
            <person name="Hyden B."/>
            <person name="Feng K."/>
            <person name="Yates T.B."/>
            <person name="Jawdy S."/>
            <person name="Cereghino C."/>
            <person name="Smart L.B."/>
            <person name="Muchero W."/>
        </authorList>
    </citation>
    <scope>NUCLEOTIDE SEQUENCE</scope>
    <source>
        <tissue evidence="2">Shoot tip</tissue>
    </source>
</reference>
<comment type="caution">
    <text evidence="2">The sequence shown here is derived from an EMBL/GenBank/DDBJ whole genome shotgun (WGS) entry which is preliminary data.</text>
</comment>
<accession>A0A9Q0VB53</accession>
<proteinExistence type="predicted"/>
<name>A0A9Q0VB53_SALPP</name>
<evidence type="ECO:0000313" key="3">
    <source>
        <dbReference type="Proteomes" id="UP001151532"/>
    </source>
</evidence>
<dbReference type="EMBL" id="JAPFFK010000009">
    <property type="protein sequence ID" value="KAJ6745113.1"/>
    <property type="molecule type" value="Genomic_DNA"/>
</dbReference>
<evidence type="ECO:0000256" key="1">
    <source>
        <dbReference type="SAM" id="MobiDB-lite"/>
    </source>
</evidence>
<keyword evidence="2" id="KW-0547">Nucleotide-binding</keyword>
<keyword evidence="2" id="KW-0378">Hydrolase</keyword>
<organism evidence="2 3">
    <name type="scientific">Salix purpurea</name>
    <name type="common">Purple osier willow</name>
    <dbReference type="NCBI Taxonomy" id="77065"/>
    <lineage>
        <taxon>Eukaryota</taxon>
        <taxon>Viridiplantae</taxon>
        <taxon>Streptophyta</taxon>
        <taxon>Embryophyta</taxon>
        <taxon>Tracheophyta</taxon>
        <taxon>Spermatophyta</taxon>
        <taxon>Magnoliopsida</taxon>
        <taxon>eudicotyledons</taxon>
        <taxon>Gunneridae</taxon>
        <taxon>Pentapetalae</taxon>
        <taxon>rosids</taxon>
        <taxon>fabids</taxon>
        <taxon>Malpighiales</taxon>
        <taxon>Salicaceae</taxon>
        <taxon>Saliceae</taxon>
        <taxon>Salix</taxon>
    </lineage>
</organism>
<protein>
    <submittedName>
        <fullName evidence="2">ATP-DEPENDENT DNA HELICASE DDM1-LIKE ISOFORM X1</fullName>
    </submittedName>
</protein>
<feature type="region of interest" description="Disordered" evidence="1">
    <location>
        <begin position="59"/>
        <end position="78"/>
    </location>
</feature>
<reference evidence="2" key="1">
    <citation type="submission" date="2022-11" db="EMBL/GenBank/DDBJ databases">
        <authorList>
            <person name="Hyden B.L."/>
            <person name="Feng K."/>
            <person name="Yates T."/>
            <person name="Jawdy S."/>
            <person name="Smart L.B."/>
            <person name="Muchero W."/>
        </authorList>
    </citation>
    <scope>NUCLEOTIDE SEQUENCE</scope>
    <source>
        <tissue evidence="2">Shoot tip</tissue>
    </source>
</reference>
<keyword evidence="3" id="KW-1185">Reference proteome</keyword>
<sequence length="112" mass="12527">MAEEEEKLLKSRMKEEEIEKAAEAQLDESQFNKLDQLSTQTQLCAEFLLEKIGQITANGAEQESEAAEQKERGRVSKRRAAAEHNSVSFYPLALLHTGVSVVDVFKGRVSCN</sequence>
<evidence type="ECO:0000313" key="2">
    <source>
        <dbReference type="EMBL" id="KAJ6745113.1"/>
    </source>
</evidence>
<keyword evidence="2" id="KW-0067">ATP-binding</keyword>
<dbReference type="Proteomes" id="UP001151532">
    <property type="component" value="Chromosome 19"/>
</dbReference>
<gene>
    <name evidence="2" type="ORF">OIU79_031294</name>
</gene>
<dbReference type="GO" id="GO:0004386">
    <property type="term" value="F:helicase activity"/>
    <property type="evidence" value="ECO:0007669"/>
    <property type="project" value="UniProtKB-KW"/>
</dbReference>
<dbReference type="AlphaFoldDB" id="A0A9Q0VB53"/>
<keyword evidence="2" id="KW-0347">Helicase</keyword>